<feature type="transmembrane region" description="Helical" evidence="1">
    <location>
        <begin position="178"/>
        <end position="199"/>
    </location>
</feature>
<dbReference type="PANTHER" id="PTHR30354:SF7">
    <property type="entry name" value="BLL7963 PROTEIN"/>
    <property type="match status" value="1"/>
</dbReference>
<keyword evidence="1" id="KW-0472">Membrane</keyword>
<feature type="transmembrane region" description="Helical" evidence="1">
    <location>
        <begin position="437"/>
        <end position="459"/>
    </location>
</feature>
<feature type="transmembrane region" description="Helical" evidence="1">
    <location>
        <begin position="269"/>
        <end position="294"/>
    </location>
</feature>
<protein>
    <submittedName>
        <fullName evidence="2">H+/gluconate symporter-like permease</fullName>
    </submittedName>
</protein>
<dbReference type="InterPro" id="IPR003474">
    <property type="entry name" value="Glcn_transporter"/>
</dbReference>
<keyword evidence="3" id="KW-1185">Reference proteome</keyword>
<dbReference type="EMBL" id="QJSU01000007">
    <property type="protein sequence ID" value="PYE38523.1"/>
    <property type="molecule type" value="Genomic_DNA"/>
</dbReference>
<accession>A0A2V4UEB7</accession>
<name>A0A2V4UEB7_9GAMM</name>
<evidence type="ECO:0000313" key="3">
    <source>
        <dbReference type="Proteomes" id="UP000247746"/>
    </source>
</evidence>
<dbReference type="OrthoDB" id="86125at2"/>
<sequence>MSIFAIFLSLSLLIYFAYRGVSVLVLAPLLAIVAVVLSGDSSQTMGIYTEVFMQGLGGFAVKYFPLFILGAIFGKLMEDSGYAYSIARNIVDKLGDKHALLAVVLACSILTYGGVSAFVVTFAIYPIAAALFKQTNIPKRLIPGAICIGALTLTMTALPGSPAIHNVIPMPYFETDAFAAPGLGIIASIVMLGGGMLWMNRQTRIASANNEGYGNHTLNEKEPHSGIDIPNFWLALSPILIVIIGNYAFSKIIIPLWNNSYLADEKFGGVTLSSVIGIWAIILSLFLACIFVIASSFKRIDSVAESLNKGATGSLLPIFNTASEVGYGSVIATLAGFAIIKQSLMGISPGNPLISEAIMINVLAGITGSASGGLGIALEIMGASYMQLAEQYNIDPELMHRIASLASGGLDSLPHNGAIITMLTICGLTHRESYKDIFATAVVIPLIALTLVIILGTVFGSF</sequence>
<evidence type="ECO:0000256" key="1">
    <source>
        <dbReference type="SAM" id="Phobius"/>
    </source>
</evidence>
<reference evidence="2 3" key="1">
    <citation type="submission" date="2018-06" db="EMBL/GenBank/DDBJ databases">
        <title>Genomic Encyclopedia of Type Strains, Phase III (KMG-III): the genomes of soil and plant-associated and newly described type strains.</title>
        <authorList>
            <person name="Whitman W."/>
        </authorList>
    </citation>
    <scope>NUCLEOTIDE SEQUENCE [LARGE SCALE GENOMIC DNA]</scope>
    <source>
        <strain evidence="2 3">CECT 5889</strain>
    </source>
</reference>
<feature type="transmembrane region" description="Helical" evidence="1">
    <location>
        <begin position="231"/>
        <end position="249"/>
    </location>
</feature>
<feature type="transmembrane region" description="Helical" evidence="1">
    <location>
        <begin position="315"/>
        <end position="338"/>
    </location>
</feature>
<dbReference type="Proteomes" id="UP000247746">
    <property type="component" value="Unassembled WGS sequence"/>
</dbReference>
<gene>
    <name evidence="2" type="ORF">DFP82_107146</name>
</gene>
<dbReference type="Pfam" id="PF02447">
    <property type="entry name" value="GntP_permease"/>
    <property type="match status" value="1"/>
</dbReference>
<feature type="transmembrane region" description="Helical" evidence="1">
    <location>
        <begin position="140"/>
        <end position="158"/>
    </location>
</feature>
<dbReference type="AlphaFoldDB" id="A0A2V4UEB7"/>
<comment type="caution">
    <text evidence="2">The sequence shown here is derived from an EMBL/GenBank/DDBJ whole genome shotgun (WGS) entry which is preliminary data.</text>
</comment>
<keyword evidence="1" id="KW-1133">Transmembrane helix</keyword>
<feature type="transmembrane region" description="Helical" evidence="1">
    <location>
        <begin position="51"/>
        <end position="73"/>
    </location>
</feature>
<evidence type="ECO:0000313" key="2">
    <source>
        <dbReference type="EMBL" id="PYE38523.1"/>
    </source>
</evidence>
<dbReference type="GO" id="GO:0015128">
    <property type="term" value="F:gluconate transmembrane transporter activity"/>
    <property type="evidence" value="ECO:0007669"/>
    <property type="project" value="InterPro"/>
</dbReference>
<organism evidence="2 3">
    <name type="scientific">Psychrobacter fozii</name>
    <dbReference type="NCBI Taxonomy" id="198480"/>
    <lineage>
        <taxon>Bacteria</taxon>
        <taxon>Pseudomonadati</taxon>
        <taxon>Pseudomonadota</taxon>
        <taxon>Gammaproteobacteria</taxon>
        <taxon>Moraxellales</taxon>
        <taxon>Moraxellaceae</taxon>
        <taxon>Psychrobacter</taxon>
    </lineage>
</organism>
<dbReference type="RefSeq" id="WP_110923668.1">
    <property type="nucleotide sequence ID" value="NZ_QJSU01000007.1"/>
</dbReference>
<keyword evidence="1" id="KW-0812">Transmembrane</keyword>
<dbReference type="GO" id="GO:0005886">
    <property type="term" value="C:plasma membrane"/>
    <property type="evidence" value="ECO:0007669"/>
    <property type="project" value="TreeGrafter"/>
</dbReference>
<feature type="transmembrane region" description="Helical" evidence="1">
    <location>
        <begin position="358"/>
        <end position="378"/>
    </location>
</feature>
<feature type="transmembrane region" description="Helical" evidence="1">
    <location>
        <begin position="12"/>
        <end position="39"/>
    </location>
</feature>
<feature type="transmembrane region" description="Helical" evidence="1">
    <location>
        <begin position="99"/>
        <end position="128"/>
    </location>
</feature>
<proteinExistence type="predicted"/>
<dbReference type="PANTHER" id="PTHR30354">
    <property type="entry name" value="GNT FAMILY GLUCONATE TRANSPORTER"/>
    <property type="match status" value="1"/>
</dbReference>